<evidence type="ECO:0000313" key="1">
    <source>
        <dbReference type="EMBL" id="CUS34546.1"/>
    </source>
</evidence>
<accession>A0A0S4LHD5</accession>
<name>A0A0S4LHD5_9BACT</name>
<dbReference type="Proteomes" id="UP000198736">
    <property type="component" value="Unassembled WGS sequence"/>
</dbReference>
<organism evidence="1 2">
    <name type="scientific">Candidatus Nitrospira nitrificans</name>
    <dbReference type="NCBI Taxonomy" id="1742973"/>
    <lineage>
        <taxon>Bacteria</taxon>
        <taxon>Pseudomonadati</taxon>
        <taxon>Nitrospirota</taxon>
        <taxon>Nitrospiria</taxon>
        <taxon>Nitrospirales</taxon>
        <taxon>Nitrospiraceae</taxon>
        <taxon>Nitrospira</taxon>
    </lineage>
</organism>
<protein>
    <submittedName>
        <fullName evidence="1">Uncharacterized protein</fullName>
    </submittedName>
</protein>
<dbReference type="EMBL" id="CZPZ01000009">
    <property type="protein sequence ID" value="CUS34546.1"/>
    <property type="molecule type" value="Genomic_DNA"/>
</dbReference>
<sequence length="96" mass="10998">MKWILRVVGGDWIQRIIGTVLIEWVEDIVVGLLFVVEAGFGECRCAREEQRQKREEDNTRGDPPRIKAASAFGPFFAWRTAQAARKWPCQLLLIAL</sequence>
<keyword evidence="2" id="KW-1185">Reference proteome</keyword>
<reference evidence="2" key="1">
    <citation type="submission" date="2015-10" db="EMBL/GenBank/DDBJ databases">
        <authorList>
            <person name="Luecker S."/>
            <person name="Luecker S."/>
        </authorList>
    </citation>
    <scope>NUCLEOTIDE SEQUENCE [LARGE SCALE GENOMIC DNA]</scope>
</reference>
<proteinExistence type="predicted"/>
<evidence type="ECO:0000313" key="2">
    <source>
        <dbReference type="Proteomes" id="UP000198736"/>
    </source>
</evidence>
<dbReference type="AlphaFoldDB" id="A0A0S4LHD5"/>
<dbReference type="RefSeq" id="WP_090895823.1">
    <property type="nucleotide sequence ID" value="NZ_CZPZ01000009.1"/>
</dbReference>
<gene>
    <name evidence="1" type="ORF">COMA2_170064</name>
</gene>